<dbReference type="Proteomes" id="UP000507222">
    <property type="component" value="Unassembled WGS sequence"/>
</dbReference>
<dbReference type="Pfam" id="PF08263">
    <property type="entry name" value="LRRNT_2"/>
    <property type="match status" value="1"/>
</dbReference>
<feature type="transmembrane region" description="Helical" evidence="8">
    <location>
        <begin position="254"/>
        <end position="274"/>
    </location>
</feature>
<dbReference type="InterPro" id="IPR000719">
    <property type="entry name" value="Prot_kinase_dom"/>
</dbReference>
<dbReference type="GO" id="GO:0004672">
    <property type="term" value="F:protein kinase activity"/>
    <property type="evidence" value="ECO:0007669"/>
    <property type="project" value="InterPro"/>
</dbReference>
<keyword evidence="6 8" id="KW-0472">Membrane</keyword>
<feature type="chain" id="PRO_5026824156" description="Protein kinase domain-containing protein" evidence="9">
    <location>
        <begin position="33"/>
        <end position="731"/>
    </location>
</feature>
<dbReference type="PROSITE" id="PS50011">
    <property type="entry name" value="PROTEIN_KINASE_DOM"/>
    <property type="match status" value="1"/>
</dbReference>
<evidence type="ECO:0000256" key="7">
    <source>
        <dbReference type="SAM" id="MobiDB-lite"/>
    </source>
</evidence>
<feature type="region of interest" description="Disordered" evidence="7">
    <location>
        <begin position="298"/>
        <end position="335"/>
    </location>
</feature>
<evidence type="ECO:0000256" key="3">
    <source>
        <dbReference type="ARBA" id="ARBA00022692"/>
    </source>
</evidence>
<feature type="compositionally biased region" description="Basic and acidic residues" evidence="7">
    <location>
        <begin position="303"/>
        <end position="323"/>
    </location>
</feature>
<feature type="compositionally biased region" description="Low complexity" evidence="7">
    <location>
        <begin position="656"/>
        <end position="666"/>
    </location>
</feature>
<feature type="region of interest" description="Disordered" evidence="7">
    <location>
        <begin position="643"/>
        <end position="731"/>
    </location>
</feature>
<dbReference type="PANTHER" id="PTHR48007">
    <property type="entry name" value="LEUCINE-RICH REPEAT RECEPTOR-LIKE PROTEIN KINASE PXC1"/>
    <property type="match status" value="1"/>
</dbReference>
<dbReference type="PANTHER" id="PTHR48007:SF43">
    <property type="entry name" value="POLLEN RECEPTOR-LIKE KINASE 4"/>
    <property type="match status" value="1"/>
</dbReference>
<keyword evidence="5 8" id="KW-1133">Transmembrane helix</keyword>
<keyword evidence="4" id="KW-0677">Repeat</keyword>
<dbReference type="GO" id="GO:0016020">
    <property type="term" value="C:membrane"/>
    <property type="evidence" value="ECO:0007669"/>
    <property type="project" value="UniProtKB-SubCell"/>
</dbReference>
<name>A0A6J5VL53_PRUAR</name>
<organism evidence="11 12">
    <name type="scientific">Prunus armeniaca</name>
    <name type="common">Apricot</name>
    <name type="synonym">Armeniaca vulgaris</name>
    <dbReference type="NCBI Taxonomy" id="36596"/>
    <lineage>
        <taxon>Eukaryota</taxon>
        <taxon>Viridiplantae</taxon>
        <taxon>Streptophyta</taxon>
        <taxon>Embryophyta</taxon>
        <taxon>Tracheophyta</taxon>
        <taxon>Spermatophyta</taxon>
        <taxon>Magnoliopsida</taxon>
        <taxon>eudicotyledons</taxon>
        <taxon>Gunneridae</taxon>
        <taxon>Pentapetalae</taxon>
        <taxon>rosids</taxon>
        <taxon>fabids</taxon>
        <taxon>Rosales</taxon>
        <taxon>Rosaceae</taxon>
        <taxon>Amygdaloideae</taxon>
        <taxon>Amygdaleae</taxon>
        <taxon>Prunus</taxon>
    </lineage>
</organism>
<reference evidence="11 12" key="1">
    <citation type="submission" date="2020-05" db="EMBL/GenBank/DDBJ databases">
        <authorList>
            <person name="Campoy J."/>
            <person name="Schneeberger K."/>
            <person name="Spophaly S."/>
        </authorList>
    </citation>
    <scope>NUCLEOTIDE SEQUENCE [LARGE SCALE GENOMIC DNA]</scope>
    <source>
        <strain evidence="11">PruArmRojPasFocal</strain>
    </source>
</reference>
<evidence type="ECO:0000256" key="5">
    <source>
        <dbReference type="ARBA" id="ARBA00022989"/>
    </source>
</evidence>
<dbReference type="SUPFAM" id="SSF52058">
    <property type="entry name" value="L domain-like"/>
    <property type="match status" value="1"/>
</dbReference>
<protein>
    <recommendedName>
        <fullName evidence="10">Protein kinase domain-containing protein</fullName>
    </recommendedName>
</protein>
<dbReference type="SUPFAM" id="SSF56112">
    <property type="entry name" value="Protein kinase-like (PK-like)"/>
    <property type="match status" value="1"/>
</dbReference>
<evidence type="ECO:0000256" key="9">
    <source>
        <dbReference type="SAM" id="SignalP"/>
    </source>
</evidence>
<dbReference type="InterPro" id="IPR032675">
    <property type="entry name" value="LRR_dom_sf"/>
</dbReference>
<evidence type="ECO:0000313" key="12">
    <source>
        <dbReference type="Proteomes" id="UP000507222"/>
    </source>
</evidence>
<dbReference type="AlphaFoldDB" id="A0A6J5VL53"/>
<evidence type="ECO:0000256" key="6">
    <source>
        <dbReference type="ARBA" id="ARBA00023136"/>
    </source>
</evidence>
<dbReference type="InterPro" id="IPR001611">
    <property type="entry name" value="Leu-rich_rpt"/>
</dbReference>
<evidence type="ECO:0000259" key="10">
    <source>
        <dbReference type="PROSITE" id="PS50011"/>
    </source>
</evidence>
<keyword evidence="2" id="KW-0433">Leucine-rich repeat</keyword>
<evidence type="ECO:0000256" key="1">
    <source>
        <dbReference type="ARBA" id="ARBA00004370"/>
    </source>
</evidence>
<dbReference type="Gene3D" id="3.30.200.20">
    <property type="entry name" value="Phosphorylase Kinase, domain 1"/>
    <property type="match status" value="1"/>
</dbReference>
<keyword evidence="9" id="KW-0732">Signal</keyword>
<dbReference type="Pfam" id="PF00560">
    <property type="entry name" value="LRR_1"/>
    <property type="match status" value="1"/>
</dbReference>
<feature type="domain" description="Protein kinase" evidence="10">
    <location>
        <begin position="349"/>
        <end position="643"/>
    </location>
</feature>
<proteinExistence type="predicted"/>
<dbReference type="InterPro" id="IPR001245">
    <property type="entry name" value="Ser-Thr/Tyr_kinase_cat_dom"/>
</dbReference>
<dbReference type="Gene3D" id="3.80.10.10">
    <property type="entry name" value="Ribonuclease Inhibitor"/>
    <property type="match status" value="2"/>
</dbReference>
<accession>A0A6J5VL53</accession>
<feature type="signal peptide" evidence="9">
    <location>
        <begin position="1"/>
        <end position="32"/>
    </location>
</feature>
<dbReference type="GO" id="GO:0005524">
    <property type="term" value="F:ATP binding"/>
    <property type="evidence" value="ECO:0007669"/>
    <property type="project" value="InterPro"/>
</dbReference>
<evidence type="ECO:0000313" key="11">
    <source>
        <dbReference type="EMBL" id="CAB4289716.1"/>
    </source>
</evidence>
<sequence>MASQSSVVIFMMMKYYLLAILLLCMLHMRCSTAQVAGYIGKEKDALVALKNSFNYPYLNTNWTGPPCFKSEPSTWYGIQCTGFNDIGHVTGIVLKNMPLNRSIDIFAFTDLAELSALTLKNNSLWGNMMDFSLNPKLTHIDLSGNMFRGQISPSLLSLGTLESLQLQDNGFSGPIPWLNQLTLKIFNVSNNNVNGSIPMTQALQAFGYDSYSGNPGLCGKPSPIACNSSSIDDNPGTADSVDKTPKNRNKFSSYLFLLDVAGLVVLILLFILYYKKSHKLKKMFKEFEKTKSSASMINNNIDQEEKNDVGDDRTKTEGHRDPITRPNAAAQEHQTKRDHQIFEMEDLLKASAVGLGKGIFGNSYKAEITTTNNAVAGGRQVKQAVVVKRLRDLKPLVNEEFTEPLQLIANLKHPNLLPLLAYYLSKDEKLLLYKYVPNGNLFNRMFGERGPDRIPFRWSSRLSVAQGVAQALEYLHLKATSSAQSSSSSTAPHGNLKSSNVLLDEDDRVLVSDYGFTSLVALPIAAQGMMSYKSPEYQKTKTVSKESDVWSYGSLVLELLTGKISACAAPPGVNGINLCSWVHRAVREEWTAEIFDMELTLVRRRANSGMLRLLQIAMRCCDPLPEKRPKMKEVVREVESIRLPQSDVDEDEDLSLDPSLTDDSLSWTAPPARGTAGGKPRPSTPSGTQRRYKEFHPVPGPHRLIHQRQESNPGSPVYIGPGKRPYHWANP</sequence>
<dbReference type="Gene3D" id="1.10.510.10">
    <property type="entry name" value="Transferase(Phosphotransferase) domain 1"/>
    <property type="match status" value="1"/>
</dbReference>
<evidence type="ECO:0000256" key="2">
    <source>
        <dbReference type="ARBA" id="ARBA00022614"/>
    </source>
</evidence>
<dbReference type="InterPro" id="IPR013210">
    <property type="entry name" value="LRR_N_plant-typ"/>
</dbReference>
<comment type="subcellular location">
    <subcellularLocation>
        <location evidence="1">Membrane</location>
    </subcellularLocation>
</comment>
<dbReference type="InterPro" id="IPR046959">
    <property type="entry name" value="PRK1-6/SRF4-like"/>
</dbReference>
<dbReference type="InterPro" id="IPR011009">
    <property type="entry name" value="Kinase-like_dom_sf"/>
</dbReference>
<keyword evidence="3 8" id="KW-0812">Transmembrane</keyword>
<gene>
    <name evidence="11" type="ORF">CURHAP_LOCUS49174</name>
</gene>
<dbReference type="Pfam" id="PF07714">
    <property type="entry name" value="PK_Tyr_Ser-Thr"/>
    <property type="match status" value="1"/>
</dbReference>
<evidence type="ECO:0000256" key="8">
    <source>
        <dbReference type="SAM" id="Phobius"/>
    </source>
</evidence>
<dbReference type="EMBL" id="CAEKDK010000008">
    <property type="protein sequence ID" value="CAB4289716.1"/>
    <property type="molecule type" value="Genomic_DNA"/>
</dbReference>
<evidence type="ECO:0000256" key="4">
    <source>
        <dbReference type="ARBA" id="ARBA00022737"/>
    </source>
</evidence>